<dbReference type="PROSITE" id="PS50234">
    <property type="entry name" value="VWFA"/>
    <property type="match status" value="1"/>
</dbReference>
<dbReference type="InterPro" id="IPR036465">
    <property type="entry name" value="vWFA_dom_sf"/>
</dbReference>
<dbReference type="Gene3D" id="1.25.40.10">
    <property type="entry name" value="Tetratricopeptide repeat domain"/>
    <property type="match status" value="1"/>
</dbReference>
<feature type="domain" description="VWFA" evidence="2">
    <location>
        <begin position="347"/>
        <end position="518"/>
    </location>
</feature>
<organism evidence="4">
    <name type="scientific">hydrothermal vent metagenome</name>
    <dbReference type="NCBI Taxonomy" id="652676"/>
    <lineage>
        <taxon>unclassified sequences</taxon>
        <taxon>metagenomes</taxon>
        <taxon>ecological metagenomes</taxon>
    </lineage>
</organism>
<dbReference type="Gene3D" id="3.40.50.410">
    <property type="entry name" value="von Willebrand factor, type A domain"/>
    <property type="match status" value="1"/>
</dbReference>
<dbReference type="PANTHER" id="PTHR45737:SF6">
    <property type="entry name" value="VON WILLEBRAND FACTOR A DOMAIN-CONTAINING PROTEIN 5A"/>
    <property type="match status" value="1"/>
</dbReference>
<proteinExistence type="predicted"/>
<feature type="region of interest" description="Disordered" evidence="1">
    <location>
        <begin position="735"/>
        <end position="754"/>
    </location>
</feature>
<dbReference type="PANTHER" id="PTHR45737">
    <property type="entry name" value="VON WILLEBRAND FACTOR A DOMAIN-CONTAINING PROTEIN 5A"/>
    <property type="match status" value="1"/>
</dbReference>
<gene>
    <name evidence="4" type="ORF">MNBD_GAMMA12-983</name>
</gene>
<evidence type="ECO:0008006" key="5">
    <source>
        <dbReference type="Google" id="ProtNLM"/>
    </source>
</evidence>
<sequence length="1049" mass="119286">MATLLRTRSSYLLLYTLLGILLASCGAPQTILVRSNNFGTTVGGMIGTSTGTSTTMLNKSRSTNKQQRTWKRSSLLANKVQIKIGDKKSLPIQSMRASIKIDGFRARVILDYHFYNDNNRPYEATFQLRLPNGASPYYLAFGESIYQSHSPQFKNKNFYPANEQISAFDSKQIQESYSKTTIKLREARMVTRAKAVRAYHNTVHKRVDPALLEWSGSGVFNGRLFPIQANKLHRVVIAYDVDLRQTPSHYHFNFPLPNKIKHKQIHFDVATIKGSRLKLKNHYNVIAKRKRTVFSVKNPKDSHLQFTIKRSTTTVVAGVDRYTKRAHFALRLDPRLTYRKSKDNKPEAVFLIDISLSNPVKSFNRSLKLMNQILATNQKNIKKFAVLFFNARSFWWRKTYSENNSKQRQTLLQYANTLSLQGASDIDLALNMATKQPLIDTTTANLYLISDGSTNWGETRLNAIARKFKHNFKNKLFAYSTATTGVNATLLSRLSSISNGAYYTVNNDKAISKAAIAIQASSWKIKKLQVTHGRDIIIQGNPSQIYPGQILTIAGRGQPKAGDIIKLTISNGLSSKVKKYRITHNISSSLAGRLYGITAVNLMESLQQERDNTIIQSYALHYRVIGQNTSLLMLESERDYQRYNIKPKDNIRTIRQTSASYIIKSLLRQQRKAALSDKQLFISMLNHLKHIDGVTPVMSAELKTVIGQLPTSAFTIKFKLPTDYQAVNLLAKNRENKHDSESLDNSNSSYESNNVKQVRPAQAIDIKSDKAYQLIIDKYKSLAAKKQPSRALVALSSLLELNAGKVKHMRLVSYYLLQMKQYRDAWFLFQQISQKRPHEAPAYIALARIAENNKQWALASLYYEILLNAQWDNRYRYVTRLATIEYKILLRKMIALTPPNKRSNKVSYAFLQYATKRLSQLSLSSNQTNSGLMVAIEWNTMGADIDLHIKTPKREHLYYSRRQASNGATLENDDTSGMGPEIFRSAALHGTYKVGVKYFSNNSTRKTLRTAILMSIYRNIGSSQASVERKVIVLRSSGEVNWLKKFRAK</sequence>
<evidence type="ECO:0000256" key="1">
    <source>
        <dbReference type="SAM" id="MobiDB-lite"/>
    </source>
</evidence>
<dbReference type="InterPro" id="IPR002035">
    <property type="entry name" value="VWF_A"/>
</dbReference>
<dbReference type="Pfam" id="PF13768">
    <property type="entry name" value="VWA_3"/>
    <property type="match status" value="1"/>
</dbReference>
<dbReference type="InterPro" id="IPR013694">
    <property type="entry name" value="VIT"/>
</dbReference>
<evidence type="ECO:0000313" key="4">
    <source>
        <dbReference type="EMBL" id="VAW77642.1"/>
    </source>
</evidence>
<dbReference type="AlphaFoldDB" id="A0A3B0YQX5"/>
<evidence type="ECO:0000259" key="3">
    <source>
        <dbReference type="PROSITE" id="PS51468"/>
    </source>
</evidence>
<accession>A0A3B0YQX5</accession>
<dbReference type="SUPFAM" id="SSF48452">
    <property type="entry name" value="TPR-like"/>
    <property type="match status" value="1"/>
</dbReference>
<name>A0A3B0YQX5_9ZZZZ</name>
<dbReference type="PROSITE" id="PS51468">
    <property type="entry name" value="VIT"/>
    <property type="match status" value="1"/>
</dbReference>
<dbReference type="SUPFAM" id="SSF53300">
    <property type="entry name" value="vWA-like"/>
    <property type="match status" value="1"/>
</dbReference>
<dbReference type="CDD" id="cd00198">
    <property type="entry name" value="vWFA"/>
    <property type="match status" value="1"/>
</dbReference>
<reference evidence="4" key="1">
    <citation type="submission" date="2018-06" db="EMBL/GenBank/DDBJ databases">
        <authorList>
            <person name="Zhirakovskaya E."/>
        </authorList>
    </citation>
    <scope>NUCLEOTIDE SEQUENCE</scope>
</reference>
<feature type="compositionally biased region" description="Polar residues" evidence="1">
    <location>
        <begin position="743"/>
        <end position="754"/>
    </location>
</feature>
<dbReference type="EMBL" id="UOFL01000133">
    <property type="protein sequence ID" value="VAW77642.1"/>
    <property type="molecule type" value="Genomic_DNA"/>
</dbReference>
<dbReference type="InterPro" id="IPR011990">
    <property type="entry name" value="TPR-like_helical_dom_sf"/>
</dbReference>
<evidence type="ECO:0000259" key="2">
    <source>
        <dbReference type="PROSITE" id="PS50234"/>
    </source>
</evidence>
<protein>
    <recommendedName>
        <fullName evidence="5">VWFA domain-containing protein</fullName>
    </recommendedName>
</protein>
<feature type="domain" description="VIT" evidence="3">
    <location>
        <begin position="76"/>
        <end position="241"/>
    </location>
</feature>
<dbReference type="PROSITE" id="PS51257">
    <property type="entry name" value="PROKAR_LIPOPROTEIN"/>
    <property type="match status" value="1"/>
</dbReference>